<dbReference type="EMBL" id="MU006235">
    <property type="protein sequence ID" value="KAF2822308.1"/>
    <property type="molecule type" value="Genomic_DNA"/>
</dbReference>
<evidence type="ECO:0000259" key="2">
    <source>
        <dbReference type="Pfam" id="PF12770"/>
    </source>
</evidence>
<dbReference type="AlphaFoldDB" id="A0A6A6ZN86"/>
<dbReference type="OrthoDB" id="5303793at2759"/>
<dbReference type="Pfam" id="PF12770">
    <property type="entry name" value="CHAT"/>
    <property type="match status" value="1"/>
</dbReference>
<sequence length="737" mass="83566">MLFRRPVEAVPPQPLQNSSRVNAADKISITRIKYNGRGPRGHRIWTVLVAVNEEEGVPKTLTDPFTEAEYSSRTKSASGIVLDTKSAEDYFNKLVSQLGLESVARQGRPHRQISIHEELNKDNKGNRGKSNEIREPSIYCLLWEVLERVNFWQHCALTSVKLCRTWTCDAAEAGLFGQQVRRSSRLPTHGAEYRILLVIARSFRQSQEDRYCDYRPGVVLGPLLKIAAWCNQRDHLPRVRVDVVRPGTFGELKCELERNKGRPYDIVHLDMHGKIDKSATPYLRFAKHYREDLRQFYVTDEPITALMGSDDSLRDIRVVEVAALLQRYGITKVALSACLSSYAQGDMLANMCHLFLSHGASHVSAMSFQVLQNTAQIYYAAFYEALLVNGQSLLSAAADGRAALRADRRQLANALVPTSYHRITRVTTNDFWPRHMHAASLSLIVAYCLRLAAILGLTSALLPFYLPASACFRLSGGGIRCLSLSTSLASIIWYGSIRWVQRLHCPLWLWMPRKVFHEGENLARLSHVEIEHLVLEDRLESEANQRAIYLWSQAHDTALGSVVARLARVWVQTGFVESIVVIPAMVFTSPFSSLHYWLRMWITHYRSHLTGDHHLPPKRLVVITDFRAFYEVYRPRGRPPLPGLQDALRRMSDFVDYYEAKVPDSDVDELSVAGSDAISDMGNEDLDANNTETGRTYLIITGSFDDTQWAKLEWYEPKIIETIGRAVPHAHNVQPSQ</sequence>
<feature type="compositionally biased region" description="Basic and acidic residues" evidence="1">
    <location>
        <begin position="114"/>
        <end position="129"/>
    </location>
</feature>
<evidence type="ECO:0000313" key="3">
    <source>
        <dbReference type="EMBL" id="KAF2822308.1"/>
    </source>
</evidence>
<gene>
    <name evidence="3" type="ORF">CC86DRAFT_98122</name>
</gene>
<evidence type="ECO:0000313" key="4">
    <source>
        <dbReference type="Proteomes" id="UP000799424"/>
    </source>
</evidence>
<feature type="domain" description="CHAT" evidence="2">
    <location>
        <begin position="224"/>
        <end position="412"/>
    </location>
</feature>
<feature type="region of interest" description="Disordered" evidence="1">
    <location>
        <begin position="109"/>
        <end position="129"/>
    </location>
</feature>
<dbReference type="Proteomes" id="UP000799424">
    <property type="component" value="Unassembled WGS sequence"/>
</dbReference>
<evidence type="ECO:0000256" key="1">
    <source>
        <dbReference type="SAM" id="MobiDB-lite"/>
    </source>
</evidence>
<reference evidence="3" key="1">
    <citation type="journal article" date="2020" name="Stud. Mycol.">
        <title>101 Dothideomycetes genomes: a test case for predicting lifestyles and emergence of pathogens.</title>
        <authorList>
            <person name="Haridas S."/>
            <person name="Albert R."/>
            <person name="Binder M."/>
            <person name="Bloem J."/>
            <person name="Labutti K."/>
            <person name="Salamov A."/>
            <person name="Andreopoulos B."/>
            <person name="Baker S."/>
            <person name="Barry K."/>
            <person name="Bills G."/>
            <person name="Bluhm B."/>
            <person name="Cannon C."/>
            <person name="Castanera R."/>
            <person name="Culley D."/>
            <person name="Daum C."/>
            <person name="Ezra D."/>
            <person name="Gonzalez J."/>
            <person name="Henrissat B."/>
            <person name="Kuo A."/>
            <person name="Liang C."/>
            <person name="Lipzen A."/>
            <person name="Lutzoni F."/>
            <person name="Magnuson J."/>
            <person name="Mondo S."/>
            <person name="Nolan M."/>
            <person name="Ohm R."/>
            <person name="Pangilinan J."/>
            <person name="Park H.-J."/>
            <person name="Ramirez L."/>
            <person name="Alfaro M."/>
            <person name="Sun H."/>
            <person name="Tritt A."/>
            <person name="Yoshinaga Y."/>
            <person name="Zwiers L.-H."/>
            <person name="Turgeon B."/>
            <person name="Goodwin S."/>
            <person name="Spatafora J."/>
            <person name="Crous P."/>
            <person name="Grigoriev I."/>
        </authorList>
    </citation>
    <scope>NUCLEOTIDE SEQUENCE</scope>
    <source>
        <strain evidence="3">CBS 113818</strain>
    </source>
</reference>
<keyword evidence="4" id="KW-1185">Reference proteome</keyword>
<protein>
    <recommendedName>
        <fullName evidence="2">CHAT domain-containing protein</fullName>
    </recommendedName>
</protein>
<accession>A0A6A6ZN86</accession>
<name>A0A6A6ZN86_9PLEO</name>
<proteinExistence type="predicted"/>
<dbReference type="InterPro" id="IPR024983">
    <property type="entry name" value="CHAT_dom"/>
</dbReference>
<organism evidence="3 4">
    <name type="scientific">Ophiobolus disseminans</name>
    <dbReference type="NCBI Taxonomy" id="1469910"/>
    <lineage>
        <taxon>Eukaryota</taxon>
        <taxon>Fungi</taxon>
        <taxon>Dikarya</taxon>
        <taxon>Ascomycota</taxon>
        <taxon>Pezizomycotina</taxon>
        <taxon>Dothideomycetes</taxon>
        <taxon>Pleosporomycetidae</taxon>
        <taxon>Pleosporales</taxon>
        <taxon>Pleosporineae</taxon>
        <taxon>Phaeosphaeriaceae</taxon>
        <taxon>Ophiobolus</taxon>
    </lineage>
</organism>